<proteinExistence type="predicted"/>
<dbReference type="RefSeq" id="XP_001024712.2">
    <property type="nucleotide sequence ID" value="XM_001024712.2"/>
</dbReference>
<name>I7MMA5_TETTS</name>
<dbReference type="EMBL" id="GG662448">
    <property type="protein sequence ID" value="EAS04467.2"/>
    <property type="molecule type" value="Genomic_DNA"/>
</dbReference>
<organism evidence="2 3">
    <name type="scientific">Tetrahymena thermophila (strain SB210)</name>
    <dbReference type="NCBI Taxonomy" id="312017"/>
    <lineage>
        <taxon>Eukaryota</taxon>
        <taxon>Sar</taxon>
        <taxon>Alveolata</taxon>
        <taxon>Ciliophora</taxon>
        <taxon>Intramacronucleata</taxon>
        <taxon>Oligohymenophorea</taxon>
        <taxon>Hymenostomatida</taxon>
        <taxon>Tetrahymenina</taxon>
        <taxon>Tetrahymenidae</taxon>
        <taxon>Tetrahymena</taxon>
    </lineage>
</organism>
<dbReference type="AlphaFoldDB" id="I7MMA5"/>
<protein>
    <submittedName>
        <fullName evidence="2">Uncharacterized protein</fullName>
    </submittedName>
</protein>
<feature type="compositionally biased region" description="Polar residues" evidence="1">
    <location>
        <begin position="253"/>
        <end position="280"/>
    </location>
</feature>
<evidence type="ECO:0000256" key="1">
    <source>
        <dbReference type="SAM" id="MobiDB-lite"/>
    </source>
</evidence>
<accession>I7MMA5</accession>
<gene>
    <name evidence="2" type="ORF">TTHERM_00616420</name>
</gene>
<dbReference type="Proteomes" id="UP000009168">
    <property type="component" value="Unassembled WGS sequence"/>
</dbReference>
<dbReference type="KEGG" id="tet:TTHERM_00616420"/>
<feature type="compositionally biased region" description="Basic and acidic residues" evidence="1">
    <location>
        <begin position="243"/>
        <end position="252"/>
    </location>
</feature>
<keyword evidence="3" id="KW-1185">Reference proteome</keyword>
<dbReference type="GeneID" id="7833054"/>
<feature type="region of interest" description="Disordered" evidence="1">
    <location>
        <begin position="243"/>
        <end position="287"/>
    </location>
</feature>
<dbReference type="InParanoid" id="I7MMA5"/>
<evidence type="ECO:0000313" key="2">
    <source>
        <dbReference type="EMBL" id="EAS04467.2"/>
    </source>
</evidence>
<sequence length="423" mass="50273">MNIFQEQPKDLDPIQRWKSMLQDYDKSRREKLNLNENDRFSMKNLHKKHREFDPIIGIYLNPQKESEEAHKTQEIIKNTQKRKMEKGIFQYESDFDIFNKQSLKSKLLSNQSKDTLKQTDQYQIKSKNQTLDSKHHHKPLILLEAREYDIITHRNLDPEIMKSYTILGSTKKAHKSRVVQEQDREFDIITNEGKPSSGDQKISLKSIKRQRQDVIYNPITQQMQNFQTQSPKLEMQNKNVNSFKKDEQDKGSNDYQLSNPQQNYQKENIQQVKQKSSQIYDKTEKKQTREIPHLYQLSPKPYFPEIQKSPQAYDLNQHDCLISSWNKQSSSYNPLFNPQRFDLVKQQSERSYYQKRVDQSPRSNDYAQSFISKKEYSDMQRSLPLIQDQKRNSISNNINASQKFNPKIHKIKTGAFLGQNEII</sequence>
<evidence type="ECO:0000313" key="3">
    <source>
        <dbReference type="Proteomes" id="UP000009168"/>
    </source>
</evidence>
<reference evidence="3" key="1">
    <citation type="journal article" date="2006" name="PLoS Biol.">
        <title>Macronuclear genome sequence of the ciliate Tetrahymena thermophila, a model eukaryote.</title>
        <authorList>
            <person name="Eisen J.A."/>
            <person name="Coyne R.S."/>
            <person name="Wu M."/>
            <person name="Wu D."/>
            <person name="Thiagarajan M."/>
            <person name="Wortman J.R."/>
            <person name="Badger J.H."/>
            <person name="Ren Q."/>
            <person name="Amedeo P."/>
            <person name="Jones K.M."/>
            <person name="Tallon L.J."/>
            <person name="Delcher A.L."/>
            <person name="Salzberg S.L."/>
            <person name="Silva J.C."/>
            <person name="Haas B.J."/>
            <person name="Majoros W.H."/>
            <person name="Farzad M."/>
            <person name="Carlton J.M."/>
            <person name="Smith R.K. Jr."/>
            <person name="Garg J."/>
            <person name="Pearlman R.E."/>
            <person name="Karrer K.M."/>
            <person name="Sun L."/>
            <person name="Manning G."/>
            <person name="Elde N.C."/>
            <person name="Turkewitz A.P."/>
            <person name="Asai D.J."/>
            <person name="Wilkes D.E."/>
            <person name="Wang Y."/>
            <person name="Cai H."/>
            <person name="Collins K."/>
            <person name="Stewart B.A."/>
            <person name="Lee S.R."/>
            <person name="Wilamowska K."/>
            <person name="Weinberg Z."/>
            <person name="Ruzzo W.L."/>
            <person name="Wloga D."/>
            <person name="Gaertig J."/>
            <person name="Frankel J."/>
            <person name="Tsao C.-C."/>
            <person name="Gorovsky M.A."/>
            <person name="Keeling P.J."/>
            <person name="Waller R.F."/>
            <person name="Patron N.J."/>
            <person name="Cherry J.M."/>
            <person name="Stover N.A."/>
            <person name="Krieger C.J."/>
            <person name="del Toro C."/>
            <person name="Ryder H.F."/>
            <person name="Williamson S.C."/>
            <person name="Barbeau R.A."/>
            <person name="Hamilton E.P."/>
            <person name="Orias E."/>
        </authorList>
    </citation>
    <scope>NUCLEOTIDE SEQUENCE [LARGE SCALE GENOMIC DNA]</scope>
    <source>
        <strain evidence="3">SB210</strain>
    </source>
</reference>